<dbReference type="AlphaFoldDB" id="A0A7V7KTT3"/>
<evidence type="ECO:0000313" key="3">
    <source>
        <dbReference type="Proteomes" id="UP000448762"/>
    </source>
</evidence>
<sequence>MKKIKDYCRNWYDKNVGVILVWLLVILIFLTINILLLKIDNFQYLIKLCFWNNKEEMVNFTPITVIIAMLTFIYTRKKFKADLISKSRIEWLNTSKKISTDIIIETDKIASKVNTLIANYSNIEKMRDGEIAPFFEDIETSEKMIQQKNLELISEINTSRYILQKNINLFKMQFGPNAENDLLIERSENIWNIFLLVFEQISNFKINEKEDFEKFQENKIEPLFSEIENLIIGFSECCREYYKNEWNKAKKGK</sequence>
<name>A0A7V7KTT3_ENTFC</name>
<evidence type="ECO:0000313" key="2">
    <source>
        <dbReference type="EMBL" id="KAA0691598.1"/>
    </source>
</evidence>
<keyword evidence="1" id="KW-1133">Transmembrane helix</keyword>
<proteinExistence type="predicted"/>
<evidence type="ECO:0000256" key="1">
    <source>
        <dbReference type="SAM" id="Phobius"/>
    </source>
</evidence>
<reference evidence="2 3" key="1">
    <citation type="submission" date="2018-07" db="EMBL/GenBank/DDBJ databases">
        <title>High quality draft genome sequencing of Enterococcus faecium exhibiting probiotic potential isolated from mucus of freshwater fish.</title>
        <authorList>
            <person name="El-Jeni R."/>
            <person name="Ghedira K."/>
            <person name="Abdelhak S."/>
            <person name="El-Bour M."/>
            <person name="Bouhaouala-Zahar B."/>
        </authorList>
    </citation>
    <scope>NUCLEOTIDE SEQUENCE [LARGE SCALE GENOMIC DNA]</scope>
    <source>
        <strain evidence="2 3">R.A73</strain>
    </source>
</reference>
<protein>
    <recommendedName>
        <fullName evidence="4">DUF4760 domain-containing protein</fullName>
    </recommendedName>
</protein>
<keyword evidence="1" id="KW-0472">Membrane</keyword>
<dbReference type="RefSeq" id="WP_149557994.1">
    <property type="nucleotide sequence ID" value="NZ_JBMOVN010000007.1"/>
</dbReference>
<accession>A0A7V7KTT3</accession>
<gene>
    <name evidence="2" type="ORF">DTX73_04600</name>
</gene>
<feature type="transmembrane region" description="Helical" evidence="1">
    <location>
        <begin position="16"/>
        <end position="37"/>
    </location>
</feature>
<organism evidence="2 3">
    <name type="scientific">Enterococcus faecium</name>
    <name type="common">Streptococcus faecium</name>
    <dbReference type="NCBI Taxonomy" id="1352"/>
    <lineage>
        <taxon>Bacteria</taxon>
        <taxon>Bacillati</taxon>
        <taxon>Bacillota</taxon>
        <taxon>Bacilli</taxon>
        <taxon>Lactobacillales</taxon>
        <taxon>Enterococcaceae</taxon>
        <taxon>Enterococcus</taxon>
    </lineage>
</organism>
<dbReference type="Proteomes" id="UP000448762">
    <property type="component" value="Unassembled WGS sequence"/>
</dbReference>
<feature type="transmembrane region" description="Helical" evidence="1">
    <location>
        <begin position="57"/>
        <end position="75"/>
    </location>
</feature>
<dbReference type="EMBL" id="QOVC01000003">
    <property type="protein sequence ID" value="KAA0691598.1"/>
    <property type="molecule type" value="Genomic_DNA"/>
</dbReference>
<evidence type="ECO:0008006" key="4">
    <source>
        <dbReference type="Google" id="ProtNLM"/>
    </source>
</evidence>
<comment type="caution">
    <text evidence="2">The sequence shown here is derived from an EMBL/GenBank/DDBJ whole genome shotgun (WGS) entry which is preliminary data.</text>
</comment>
<keyword evidence="1" id="KW-0812">Transmembrane</keyword>